<evidence type="ECO:0000256" key="3">
    <source>
        <dbReference type="ARBA" id="ARBA00023163"/>
    </source>
</evidence>
<dbReference type="PROSITE" id="PS50949">
    <property type="entry name" value="HTH_GNTR"/>
    <property type="match status" value="1"/>
</dbReference>
<evidence type="ECO:0000256" key="2">
    <source>
        <dbReference type="ARBA" id="ARBA00023125"/>
    </source>
</evidence>
<dbReference type="SUPFAM" id="SSF46785">
    <property type="entry name" value="Winged helix' DNA-binding domain"/>
    <property type="match status" value="1"/>
</dbReference>
<sequence>MSDRKPVDLRVPPANRKSLADIVFDRLMRSIKSGSYGPDERLPTEHALAAEFQVSRPVIREALQRLREQGFVYSRQGAGTFIRQIGLREPLGFGTLESIADLSRCYEFRITLEPEAAAAAAERRSASALADIAEALDLMRDATARQRHREDADFAFHGAIARASDNRYFVTALEALADHIGVGMQFHGQSLKASPDGLAQVFEEHAAIHDAIRDHQPDAARRLMRQHLIGSRDRLFVGRPRG</sequence>
<dbReference type="GO" id="GO:0003700">
    <property type="term" value="F:DNA-binding transcription factor activity"/>
    <property type="evidence" value="ECO:0007669"/>
    <property type="project" value="InterPro"/>
</dbReference>
<dbReference type="KEGG" id="salo:EF888_15850"/>
<name>A0A316G4G6_9RHOB</name>
<dbReference type="PANTHER" id="PTHR43537">
    <property type="entry name" value="TRANSCRIPTIONAL REGULATOR, GNTR FAMILY"/>
    <property type="match status" value="1"/>
</dbReference>
<keyword evidence="2" id="KW-0238">DNA-binding</keyword>
<gene>
    <name evidence="5" type="ORF">C8D95_106217</name>
</gene>
<dbReference type="InterPro" id="IPR036390">
    <property type="entry name" value="WH_DNA-bd_sf"/>
</dbReference>
<dbReference type="InterPro" id="IPR008920">
    <property type="entry name" value="TF_FadR/GntR_C"/>
</dbReference>
<keyword evidence="5" id="KW-0670">Pyruvate</keyword>
<dbReference type="OrthoDB" id="9028214at2"/>
<comment type="caution">
    <text evidence="5">The sequence shown here is derived from an EMBL/GenBank/DDBJ whole genome shotgun (WGS) entry which is preliminary data.</text>
</comment>
<dbReference type="CDD" id="cd07377">
    <property type="entry name" value="WHTH_GntR"/>
    <property type="match status" value="1"/>
</dbReference>
<dbReference type="InterPro" id="IPR011711">
    <property type="entry name" value="GntR_C"/>
</dbReference>
<feature type="domain" description="HTH gntR-type" evidence="4">
    <location>
        <begin position="17"/>
        <end position="85"/>
    </location>
</feature>
<evidence type="ECO:0000313" key="5">
    <source>
        <dbReference type="EMBL" id="PWK55821.1"/>
    </source>
</evidence>
<dbReference type="EMBL" id="QGGV01000006">
    <property type="protein sequence ID" value="PWK55821.1"/>
    <property type="molecule type" value="Genomic_DNA"/>
</dbReference>
<dbReference type="Proteomes" id="UP000245390">
    <property type="component" value="Unassembled WGS sequence"/>
</dbReference>
<dbReference type="PANTHER" id="PTHR43537:SF5">
    <property type="entry name" value="UXU OPERON TRANSCRIPTIONAL REGULATOR"/>
    <property type="match status" value="1"/>
</dbReference>
<dbReference type="SMART" id="SM00895">
    <property type="entry name" value="FCD"/>
    <property type="match status" value="1"/>
</dbReference>
<evidence type="ECO:0000313" key="6">
    <source>
        <dbReference type="Proteomes" id="UP000245390"/>
    </source>
</evidence>
<dbReference type="SMART" id="SM00345">
    <property type="entry name" value="HTH_GNTR"/>
    <property type="match status" value="1"/>
</dbReference>
<evidence type="ECO:0000256" key="1">
    <source>
        <dbReference type="ARBA" id="ARBA00023015"/>
    </source>
</evidence>
<dbReference type="AlphaFoldDB" id="A0A316G4G6"/>
<keyword evidence="3" id="KW-0804">Transcription</keyword>
<dbReference type="Pfam" id="PF00392">
    <property type="entry name" value="GntR"/>
    <property type="match status" value="1"/>
</dbReference>
<dbReference type="Pfam" id="PF07729">
    <property type="entry name" value="FCD"/>
    <property type="match status" value="1"/>
</dbReference>
<keyword evidence="6" id="KW-1185">Reference proteome</keyword>
<dbReference type="Gene3D" id="1.20.120.530">
    <property type="entry name" value="GntR ligand-binding domain-like"/>
    <property type="match status" value="1"/>
</dbReference>
<accession>A0A316G4G6</accession>
<keyword evidence="1" id="KW-0805">Transcription regulation</keyword>
<dbReference type="InterPro" id="IPR036388">
    <property type="entry name" value="WH-like_DNA-bd_sf"/>
</dbReference>
<dbReference type="Gene3D" id="1.10.10.10">
    <property type="entry name" value="Winged helix-like DNA-binding domain superfamily/Winged helix DNA-binding domain"/>
    <property type="match status" value="1"/>
</dbReference>
<dbReference type="InterPro" id="IPR000524">
    <property type="entry name" value="Tscrpt_reg_HTH_GntR"/>
</dbReference>
<dbReference type="GO" id="GO:0003677">
    <property type="term" value="F:DNA binding"/>
    <property type="evidence" value="ECO:0007669"/>
    <property type="project" value="UniProtKB-KW"/>
</dbReference>
<dbReference type="SUPFAM" id="SSF48008">
    <property type="entry name" value="GntR ligand-binding domain-like"/>
    <property type="match status" value="1"/>
</dbReference>
<protein>
    <submittedName>
        <fullName evidence="5">GntR family transcriptional repressor for pyruvate dehydrogenase complex</fullName>
    </submittedName>
</protein>
<organism evidence="5 6">
    <name type="scientific">Silicimonas algicola</name>
    <dbReference type="NCBI Taxonomy" id="1826607"/>
    <lineage>
        <taxon>Bacteria</taxon>
        <taxon>Pseudomonadati</taxon>
        <taxon>Pseudomonadota</taxon>
        <taxon>Alphaproteobacteria</taxon>
        <taxon>Rhodobacterales</taxon>
        <taxon>Paracoccaceae</taxon>
    </lineage>
</organism>
<dbReference type="PRINTS" id="PR00035">
    <property type="entry name" value="HTHGNTR"/>
</dbReference>
<reference evidence="5 6" key="1">
    <citation type="submission" date="2018-05" db="EMBL/GenBank/DDBJ databases">
        <title>Genomic Encyclopedia of Type Strains, Phase IV (KMG-IV): sequencing the most valuable type-strain genomes for metagenomic binning, comparative biology and taxonomic classification.</title>
        <authorList>
            <person name="Goeker M."/>
        </authorList>
    </citation>
    <scope>NUCLEOTIDE SEQUENCE [LARGE SCALE GENOMIC DNA]</scope>
    <source>
        <strain evidence="5 6">DSM 103371</strain>
    </source>
</reference>
<dbReference type="RefSeq" id="WP_109759883.1">
    <property type="nucleotide sequence ID" value="NZ_CP034588.1"/>
</dbReference>
<proteinExistence type="predicted"/>
<evidence type="ECO:0000259" key="4">
    <source>
        <dbReference type="PROSITE" id="PS50949"/>
    </source>
</evidence>